<dbReference type="Pfam" id="PF00512">
    <property type="entry name" value="HisKA"/>
    <property type="match status" value="1"/>
</dbReference>
<comment type="catalytic activity">
    <reaction evidence="1">
        <text>ATP + protein L-histidine = ADP + protein N-phospho-L-histidine.</text>
        <dbReference type="EC" id="2.7.13.3"/>
    </reaction>
</comment>
<feature type="domain" description="Histidine kinase" evidence="16">
    <location>
        <begin position="325"/>
        <end position="525"/>
    </location>
</feature>
<keyword evidence="14" id="KW-0175">Coiled coil</keyword>
<dbReference type="OrthoDB" id="9762826at2"/>
<dbReference type="Proteomes" id="UP000184038">
    <property type="component" value="Unassembled WGS sequence"/>
</dbReference>
<dbReference type="PANTHER" id="PTHR45528">
    <property type="entry name" value="SENSOR HISTIDINE KINASE CPXA"/>
    <property type="match status" value="1"/>
</dbReference>
<protein>
    <recommendedName>
        <fullName evidence="3">histidine kinase</fullName>
        <ecNumber evidence="3">2.7.13.3</ecNumber>
    </recommendedName>
</protein>
<evidence type="ECO:0000256" key="1">
    <source>
        <dbReference type="ARBA" id="ARBA00000085"/>
    </source>
</evidence>
<evidence type="ECO:0000256" key="13">
    <source>
        <dbReference type="ARBA" id="ARBA00023136"/>
    </source>
</evidence>
<dbReference type="CDD" id="cd06225">
    <property type="entry name" value="HAMP"/>
    <property type="match status" value="1"/>
</dbReference>
<dbReference type="CDD" id="cd00075">
    <property type="entry name" value="HATPase"/>
    <property type="match status" value="1"/>
</dbReference>
<keyword evidence="8" id="KW-0547">Nucleotide-binding</keyword>
<dbReference type="Pfam" id="PF00672">
    <property type="entry name" value="HAMP"/>
    <property type="match status" value="1"/>
</dbReference>
<evidence type="ECO:0000259" key="17">
    <source>
        <dbReference type="PROSITE" id="PS50885"/>
    </source>
</evidence>
<keyword evidence="4" id="KW-1003">Cell membrane</keyword>
<keyword evidence="11 15" id="KW-1133">Transmembrane helix</keyword>
<dbReference type="Pfam" id="PF02518">
    <property type="entry name" value="HATPase_c"/>
    <property type="match status" value="1"/>
</dbReference>
<dbReference type="SUPFAM" id="SSF47384">
    <property type="entry name" value="Homodimeric domain of signal transducing histidine kinase"/>
    <property type="match status" value="1"/>
</dbReference>
<evidence type="ECO:0000256" key="4">
    <source>
        <dbReference type="ARBA" id="ARBA00022475"/>
    </source>
</evidence>
<dbReference type="SUPFAM" id="SSF55874">
    <property type="entry name" value="ATPase domain of HSP90 chaperone/DNA topoisomerase II/histidine kinase"/>
    <property type="match status" value="1"/>
</dbReference>
<reference evidence="18 19" key="1">
    <citation type="submission" date="2016-11" db="EMBL/GenBank/DDBJ databases">
        <authorList>
            <person name="Jaros S."/>
            <person name="Januszkiewicz K."/>
            <person name="Wedrychowicz H."/>
        </authorList>
    </citation>
    <scope>NUCLEOTIDE SEQUENCE [LARGE SCALE GENOMIC DNA]</scope>
    <source>
        <strain evidence="18 19">DSM 15930</strain>
    </source>
</reference>
<dbReference type="PROSITE" id="PS50109">
    <property type="entry name" value="HIS_KIN"/>
    <property type="match status" value="1"/>
</dbReference>
<name>A0A1M7KF42_9FIRM</name>
<evidence type="ECO:0000259" key="16">
    <source>
        <dbReference type="PROSITE" id="PS50109"/>
    </source>
</evidence>
<dbReference type="SMART" id="SM00387">
    <property type="entry name" value="HATPase_c"/>
    <property type="match status" value="1"/>
</dbReference>
<evidence type="ECO:0000256" key="8">
    <source>
        <dbReference type="ARBA" id="ARBA00022741"/>
    </source>
</evidence>
<feature type="transmembrane region" description="Helical" evidence="15">
    <location>
        <begin position="12"/>
        <end position="35"/>
    </location>
</feature>
<evidence type="ECO:0000256" key="6">
    <source>
        <dbReference type="ARBA" id="ARBA00022679"/>
    </source>
</evidence>
<dbReference type="Gene3D" id="6.10.340.10">
    <property type="match status" value="1"/>
</dbReference>
<dbReference type="GO" id="GO:0005886">
    <property type="term" value="C:plasma membrane"/>
    <property type="evidence" value="ECO:0007669"/>
    <property type="project" value="UniProtKB-SubCell"/>
</dbReference>
<keyword evidence="10" id="KW-0067">ATP-binding</keyword>
<dbReference type="InterPro" id="IPR003594">
    <property type="entry name" value="HATPase_dom"/>
</dbReference>
<evidence type="ECO:0000256" key="11">
    <source>
        <dbReference type="ARBA" id="ARBA00022989"/>
    </source>
</evidence>
<dbReference type="EC" id="2.7.13.3" evidence="3"/>
<dbReference type="InterPro" id="IPR036097">
    <property type="entry name" value="HisK_dim/P_sf"/>
</dbReference>
<evidence type="ECO:0000313" key="19">
    <source>
        <dbReference type="Proteomes" id="UP000184038"/>
    </source>
</evidence>
<gene>
    <name evidence="18" type="ORF">SAMN02746066_02725</name>
</gene>
<keyword evidence="13 15" id="KW-0472">Membrane</keyword>
<keyword evidence="7 15" id="KW-0812">Transmembrane</keyword>
<evidence type="ECO:0000256" key="7">
    <source>
        <dbReference type="ARBA" id="ARBA00022692"/>
    </source>
</evidence>
<organism evidence="18 19">
    <name type="scientific">Anaerosporobacter mobilis DSM 15930</name>
    <dbReference type="NCBI Taxonomy" id="1120996"/>
    <lineage>
        <taxon>Bacteria</taxon>
        <taxon>Bacillati</taxon>
        <taxon>Bacillota</taxon>
        <taxon>Clostridia</taxon>
        <taxon>Lachnospirales</taxon>
        <taxon>Lachnospiraceae</taxon>
        <taxon>Anaerosporobacter</taxon>
    </lineage>
</organism>
<evidence type="ECO:0000256" key="5">
    <source>
        <dbReference type="ARBA" id="ARBA00022553"/>
    </source>
</evidence>
<keyword evidence="6" id="KW-0808">Transferase</keyword>
<dbReference type="AlphaFoldDB" id="A0A1M7KF42"/>
<dbReference type="PANTHER" id="PTHR45528:SF1">
    <property type="entry name" value="SENSOR HISTIDINE KINASE CPXA"/>
    <property type="match status" value="1"/>
</dbReference>
<comment type="subcellular location">
    <subcellularLocation>
        <location evidence="2">Cell membrane</location>
        <topology evidence="2">Multi-pass membrane protein</topology>
    </subcellularLocation>
</comment>
<evidence type="ECO:0000256" key="10">
    <source>
        <dbReference type="ARBA" id="ARBA00022840"/>
    </source>
</evidence>
<dbReference type="Gene3D" id="3.30.565.10">
    <property type="entry name" value="Histidine kinase-like ATPase, C-terminal domain"/>
    <property type="match status" value="1"/>
</dbReference>
<dbReference type="SUPFAM" id="SSF158472">
    <property type="entry name" value="HAMP domain-like"/>
    <property type="match status" value="1"/>
</dbReference>
<feature type="domain" description="HAMP" evidence="17">
    <location>
        <begin position="249"/>
        <end position="303"/>
    </location>
</feature>
<accession>A0A1M7KF42</accession>
<evidence type="ECO:0000256" key="9">
    <source>
        <dbReference type="ARBA" id="ARBA00022777"/>
    </source>
</evidence>
<evidence type="ECO:0000256" key="12">
    <source>
        <dbReference type="ARBA" id="ARBA00023012"/>
    </source>
</evidence>
<dbReference type="STRING" id="1120996.SAMN02746066_02725"/>
<dbReference type="PROSITE" id="PS50885">
    <property type="entry name" value="HAMP"/>
    <property type="match status" value="1"/>
</dbReference>
<dbReference type="InterPro" id="IPR005467">
    <property type="entry name" value="His_kinase_dom"/>
</dbReference>
<evidence type="ECO:0000256" key="15">
    <source>
        <dbReference type="SAM" id="Phobius"/>
    </source>
</evidence>
<dbReference type="InterPro" id="IPR003661">
    <property type="entry name" value="HisK_dim/P_dom"/>
</dbReference>
<keyword evidence="9 18" id="KW-0418">Kinase</keyword>
<dbReference type="CDD" id="cd00082">
    <property type="entry name" value="HisKA"/>
    <property type="match status" value="1"/>
</dbReference>
<keyword evidence="5" id="KW-0597">Phosphoprotein</keyword>
<sequence length="525" mass="59989">MNLSKKTFLYSITLVTLLISLIIGYFIFMLPSLYVDRMKKNYFDEIVRVQKHFIRDQNYDSIKTSNPTGTFSFSIPEEGDSIFVYNTYLSMEVVIDDSQLLELFHDTREKLLAANEGDFDVDEIAKQKFDFNFEYIVQLIKKACTENKELPIHIEGLQVIDTNEFTQVSEKYTLVGEDLVVCQWDGTDGSNYYTSYVACSIKNGRTLITLLPVMTPRMSEIRPVVLQSLPMIIVVTILVILLATQGFARRIINPIQKLAYHADYVKKTGNLEKEKEIAAGEDEIALLSQSLNALYEQLNQNYQELEKSNLLLQEQNERQEVFLRASSHQLKTPIAAALLLVDGMIQKVGKYSNSETYLPKVKEQLKSMQRMVEDILYLSHCEGNMKVELIKVEEILVACQASYLIQLEEKNLRIEQKIMPVCVKADGEILYKIIDNLVSNAVKYADCNTKICITLENNTLYIHNKNEGIPLELLPNIFEPFVSSETKEKGHGLGLYVVHYYCKLFGYQVKVNNVAGGVEATLKFI</sequence>
<dbReference type="GO" id="GO:0000155">
    <property type="term" value="F:phosphorelay sensor kinase activity"/>
    <property type="evidence" value="ECO:0007669"/>
    <property type="project" value="InterPro"/>
</dbReference>
<dbReference type="InterPro" id="IPR036890">
    <property type="entry name" value="HATPase_C_sf"/>
</dbReference>
<dbReference type="InterPro" id="IPR003660">
    <property type="entry name" value="HAMP_dom"/>
</dbReference>
<evidence type="ECO:0000256" key="2">
    <source>
        <dbReference type="ARBA" id="ARBA00004651"/>
    </source>
</evidence>
<dbReference type="SMART" id="SM00388">
    <property type="entry name" value="HisKA"/>
    <property type="match status" value="1"/>
</dbReference>
<dbReference type="InterPro" id="IPR050398">
    <property type="entry name" value="HssS/ArlS-like"/>
</dbReference>
<dbReference type="Gene3D" id="1.10.287.130">
    <property type="match status" value="1"/>
</dbReference>
<proteinExistence type="predicted"/>
<feature type="transmembrane region" description="Helical" evidence="15">
    <location>
        <begin position="224"/>
        <end position="248"/>
    </location>
</feature>
<keyword evidence="19" id="KW-1185">Reference proteome</keyword>
<dbReference type="RefSeq" id="WP_073288591.1">
    <property type="nucleotide sequence ID" value="NZ_FRCP01000013.1"/>
</dbReference>
<evidence type="ECO:0000256" key="3">
    <source>
        <dbReference type="ARBA" id="ARBA00012438"/>
    </source>
</evidence>
<evidence type="ECO:0000256" key="14">
    <source>
        <dbReference type="SAM" id="Coils"/>
    </source>
</evidence>
<evidence type="ECO:0000313" key="18">
    <source>
        <dbReference type="EMBL" id="SHM63962.1"/>
    </source>
</evidence>
<dbReference type="GO" id="GO:0005524">
    <property type="term" value="F:ATP binding"/>
    <property type="evidence" value="ECO:0007669"/>
    <property type="project" value="UniProtKB-KW"/>
</dbReference>
<dbReference type="EMBL" id="FRCP01000013">
    <property type="protein sequence ID" value="SHM63962.1"/>
    <property type="molecule type" value="Genomic_DNA"/>
</dbReference>
<keyword evidence="12" id="KW-0902">Two-component regulatory system</keyword>
<feature type="coiled-coil region" evidence="14">
    <location>
        <begin position="288"/>
        <end position="315"/>
    </location>
</feature>